<name>A0ABR0K8H1_9EURO</name>
<gene>
    <name evidence="2" type="ORF">LTR24_005619</name>
</gene>
<feature type="region of interest" description="Disordered" evidence="1">
    <location>
        <begin position="61"/>
        <end position="122"/>
    </location>
</feature>
<dbReference type="EMBL" id="JAVRRG010000066">
    <property type="protein sequence ID" value="KAK5091971.1"/>
    <property type="molecule type" value="Genomic_DNA"/>
</dbReference>
<keyword evidence="3" id="KW-1185">Reference proteome</keyword>
<feature type="compositionally biased region" description="Acidic residues" evidence="1">
    <location>
        <begin position="112"/>
        <end position="122"/>
    </location>
</feature>
<comment type="caution">
    <text evidence="2">The sequence shown here is derived from an EMBL/GenBank/DDBJ whole genome shotgun (WGS) entry which is preliminary data.</text>
</comment>
<protein>
    <submittedName>
        <fullName evidence="2">Uncharacterized protein</fullName>
    </submittedName>
</protein>
<dbReference type="Proteomes" id="UP001345013">
    <property type="component" value="Unassembled WGS sequence"/>
</dbReference>
<proteinExistence type="predicted"/>
<evidence type="ECO:0000313" key="2">
    <source>
        <dbReference type="EMBL" id="KAK5091971.1"/>
    </source>
</evidence>
<reference evidence="2 3" key="1">
    <citation type="submission" date="2023-08" db="EMBL/GenBank/DDBJ databases">
        <title>Black Yeasts Isolated from many extreme environments.</title>
        <authorList>
            <person name="Coleine C."/>
            <person name="Stajich J.E."/>
            <person name="Selbmann L."/>
        </authorList>
    </citation>
    <scope>NUCLEOTIDE SEQUENCE [LARGE SCALE GENOMIC DNA]</scope>
    <source>
        <strain evidence="2 3">CCFEE 5885</strain>
    </source>
</reference>
<organism evidence="2 3">
    <name type="scientific">Lithohypha guttulata</name>
    <dbReference type="NCBI Taxonomy" id="1690604"/>
    <lineage>
        <taxon>Eukaryota</taxon>
        <taxon>Fungi</taxon>
        <taxon>Dikarya</taxon>
        <taxon>Ascomycota</taxon>
        <taxon>Pezizomycotina</taxon>
        <taxon>Eurotiomycetes</taxon>
        <taxon>Chaetothyriomycetidae</taxon>
        <taxon>Chaetothyriales</taxon>
        <taxon>Trichomeriaceae</taxon>
        <taxon>Lithohypha</taxon>
    </lineage>
</organism>
<evidence type="ECO:0000256" key="1">
    <source>
        <dbReference type="SAM" id="MobiDB-lite"/>
    </source>
</evidence>
<evidence type="ECO:0000313" key="3">
    <source>
        <dbReference type="Proteomes" id="UP001345013"/>
    </source>
</evidence>
<accession>A0ABR0K8H1</accession>
<sequence length="122" mass="13204">MSGARDPRRKTDEEVIQFLLAIIEHSETTNYEEVARSTGLYKSGKFVRQALATLKGRYGSASAAEAVASPKTLKLVTPNSKPKKRSKATTDDDDANGTPSKRSKKALTNESSGDELGAEEED</sequence>